<dbReference type="SMART" id="SM00225">
    <property type="entry name" value="BTB"/>
    <property type="match status" value="1"/>
</dbReference>
<evidence type="ECO:0000259" key="2">
    <source>
        <dbReference type="PROSITE" id="PS50097"/>
    </source>
</evidence>
<dbReference type="Proteomes" id="UP001432027">
    <property type="component" value="Unassembled WGS sequence"/>
</dbReference>
<dbReference type="InterPro" id="IPR002083">
    <property type="entry name" value="MATH/TRAF_dom"/>
</dbReference>
<feature type="domain" description="BTB" evidence="2">
    <location>
        <begin position="203"/>
        <end position="270"/>
    </location>
</feature>
<dbReference type="PANTHER" id="PTHR47022:SF1">
    <property type="entry name" value="BTB AND MATH DOMAIN-CONTAINING PROTEIN 36-RELATED"/>
    <property type="match status" value="1"/>
</dbReference>
<sequence length="367" mass="41942">MFRTMVGRRKREASTTVEALRKDTDEGTSNGTSSRAYRPSASRPDPESAQETIKWEIEGVSNIDDQGKNSPTITIKGIKWYIRVRTECSDRTQNETNFSIYIYCLEKNHLDVWYADVLSNIRLINRRDKAKDKHEKFSYRFNHSLTNSGYASFIKVADLLSPDQGFISENKIKLEASIAVIKIHGLPSSPASLDFSVPTENISDGVLVIGGKKLFISKQFLAINSPVFEALFFRGFKEAKQNEIELEEVNYDEFVELLNVLYNTDIIITPSNCSYLLKLADRFEIKSVMKRAEHFLCTCYQYPDFALASRLRLADEYNLFEAQHAVLLKLTKLSEVTSLKNQRDYVPISDTVKLLVTDIQLKLTNKN</sequence>
<evidence type="ECO:0000256" key="1">
    <source>
        <dbReference type="SAM" id="MobiDB-lite"/>
    </source>
</evidence>
<organism evidence="4 5">
    <name type="scientific">Pristionchus entomophagus</name>
    <dbReference type="NCBI Taxonomy" id="358040"/>
    <lineage>
        <taxon>Eukaryota</taxon>
        <taxon>Metazoa</taxon>
        <taxon>Ecdysozoa</taxon>
        <taxon>Nematoda</taxon>
        <taxon>Chromadorea</taxon>
        <taxon>Rhabditida</taxon>
        <taxon>Rhabditina</taxon>
        <taxon>Diplogasteromorpha</taxon>
        <taxon>Diplogasteroidea</taxon>
        <taxon>Neodiplogasteridae</taxon>
        <taxon>Pristionchus</taxon>
    </lineage>
</organism>
<gene>
    <name evidence="4" type="ORF">PENTCL1PPCAC_28993</name>
</gene>
<evidence type="ECO:0000313" key="5">
    <source>
        <dbReference type="Proteomes" id="UP001432027"/>
    </source>
</evidence>
<name>A0AAV5ULK8_9BILA</name>
<dbReference type="Pfam" id="PF22486">
    <property type="entry name" value="MATH_2"/>
    <property type="match status" value="1"/>
</dbReference>
<dbReference type="PROSITE" id="PS50144">
    <property type="entry name" value="MATH"/>
    <property type="match status" value="1"/>
</dbReference>
<evidence type="ECO:0008006" key="6">
    <source>
        <dbReference type="Google" id="ProtNLM"/>
    </source>
</evidence>
<dbReference type="InterPro" id="IPR011333">
    <property type="entry name" value="SKP1/BTB/POZ_sf"/>
</dbReference>
<accession>A0AAV5ULK8</accession>
<dbReference type="Gene3D" id="3.30.710.10">
    <property type="entry name" value="Potassium Channel Kv1.1, Chain A"/>
    <property type="match status" value="1"/>
</dbReference>
<evidence type="ECO:0000259" key="3">
    <source>
        <dbReference type="PROSITE" id="PS50144"/>
    </source>
</evidence>
<dbReference type="InterPro" id="IPR000210">
    <property type="entry name" value="BTB/POZ_dom"/>
</dbReference>
<dbReference type="AlphaFoldDB" id="A0AAV5ULK8"/>
<feature type="domain" description="MATH" evidence="3">
    <location>
        <begin position="50"/>
        <end position="178"/>
    </location>
</feature>
<proteinExistence type="predicted"/>
<dbReference type="Pfam" id="PF00651">
    <property type="entry name" value="BTB"/>
    <property type="match status" value="1"/>
</dbReference>
<dbReference type="InterPro" id="IPR008974">
    <property type="entry name" value="TRAF-like"/>
</dbReference>
<feature type="region of interest" description="Disordered" evidence="1">
    <location>
        <begin position="1"/>
        <end position="50"/>
    </location>
</feature>
<dbReference type="PROSITE" id="PS50097">
    <property type="entry name" value="BTB"/>
    <property type="match status" value="1"/>
</dbReference>
<keyword evidence="5" id="KW-1185">Reference proteome</keyword>
<feature type="compositionally biased region" description="Basic residues" evidence="1">
    <location>
        <begin position="1"/>
        <end position="11"/>
    </location>
</feature>
<dbReference type="CDD" id="cd18186">
    <property type="entry name" value="BTB_POZ_ZBTB_KLHL-like"/>
    <property type="match status" value="1"/>
</dbReference>
<evidence type="ECO:0000313" key="4">
    <source>
        <dbReference type="EMBL" id="GMT06819.1"/>
    </source>
</evidence>
<dbReference type="PANTHER" id="PTHR47022">
    <property type="entry name" value="BTB AND MATH DOMAIN-CONTAINING PROTEIN 36-RELATED"/>
    <property type="match status" value="1"/>
</dbReference>
<dbReference type="EMBL" id="BTSX01000006">
    <property type="protein sequence ID" value="GMT06819.1"/>
    <property type="molecule type" value="Genomic_DNA"/>
</dbReference>
<dbReference type="SUPFAM" id="SSF54695">
    <property type="entry name" value="POZ domain"/>
    <property type="match status" value="1"/>
</dbReference>
<protein>
    <recommendedName>
        <fullName evidence="6">BTB domain-containing protein</fullName>
    </recommendedName>
</protein>
<dbReference type="SMART" id="SM00061">
    <property type="entry name" value="MATH"/>
    <property type="match status" value="1"/>
</dbReference>
<reference evidence="4" key="1">
    <citation type="submission" date="2023-10" db="EMBL/GenBank/DDBJ databases">
        <title>Genome assembly of Pristionchus species.</title>
        <authorList>
            <person name="Yoshida K."/>
            <person name="Sommer R.J."/>
        </authorList>
    </citation>
    <scope>NUCLEOTIDE SEQUENCE</scope>
    <source>
        <strain evidence="4">RS0144</strain>
    </source>
</reference>
<comment type="caution">
    <text evidence="4">The sequence shown here is derived from an EMBL/GenBank/DDBJ whole genome shotgun (WGS) entry which is preliminary data.</text>
</comment>
<dbReference type="Gene3D" id="2.60.210.10">
    <property type="entry name" value="Apoptosis, Tumor Necrosis Factor Receptor Associated Protein 2, Chain A"/>
    <property type="match status" value="1"/>
</dbReference>
<feature type="compositionally biased region" description="Low complexity" evidence="1">
    <location>
        <begin position="33"/>
        <end position="43"/>
    </location>
</feature>
<dbReference type="SUPFAM" id="SSF49599">
    <property type="entry name" value="TRAF domain-like"/>
    <property type="match status" value="1"/>
</dbReference>